<dbReference type="GO" id="GO:0016787">
    <property type="term" value="F:hydrolase activity"/>
    <property type="evidence" value="ECO:0007669"/>
    <property type="project" value="UniProtKB-KW"/>
</dbReference>
<protein>
    <recommendedName>
        <fullName evidence="6">DEAD-box RNA helicase Q domain-containing protein</fullName>
    </recommendedName>
</protein>
<dbReference type="KEGG" id="pfd:PFDG_03922"/>
<dbReference type="InterPro" id="IPR027417">
    <property type="entry name" value="P-loop_NTPase"/>
</dbReference>
<accession>A0A0L7M4U9</accession>
<sequence length="46" mass="5022">MSAFEELGLHSDLCAVLEKNGIDLPTAIQQESIPLTLGGRRFMCLC</sequence>
<feature type="domain" description="DEAD-box RNA helicase Q" evidence="6">
    <location>
        <begin position="2"/>
        <end position="30"/>
    </location>
</feature>
<evidence type="ECO:0000256" key="5">
    <source>
        <dbReference type="PROSITE-ProRule" id="PRU00552"/>
    </source>
</evidence>
<dbReference type="Proteomes" id="UP000054282">
    <property type="component" value="Unassembled WGS sequence"/>
</dbReference>
<dbReference type="GO" id="GO:0005524">
    <property type="term" value="F:ATP binding"/>
    <property type="evidence" value="ECO:0007669"/>
    <property type="project" value="UniProtKB-KW"/>
</dbReference>
<dbReference type="Gene3D" id="3.40.50.300">
    <property type="entry name" value="P-loop containing nucleotide triphosphate hydrolases"/>
    <property type="match status" value="1"/>
</dbReference>
<keyword evidence="1" id="KW-0547">Nucleotide-binding</keyword>
<evidence type="ECO:0000256" key="4">
    <source>
        <dbReference type="ARBA" id="ARBA00022840"/>
    </source>
</evidence>
<keyword evidence="3" id="KW-0347">Helicase</keyword>
<dbReference type="SUPFAM" id="SSF52540">
    <property type="entry name" value="P-loop containing nucleoside triphosphate hydrolases"/>
    <property type="match status" value="1"/>
</dbReference>
<evidence type="ECO:0000259" key="6">
    <source>
        <dbReference type="PROSITE" id="PS51195"/>
    </source>
</evidence>
<evidence type="ECO:0000256" key="2">
    <source>
        <dbReference type="ARBA" id="ARBA00022801"/>
    </source>
</evidence>
<gene>
    <name evidence="7" type="ORF">PFDG_03922</name>
</gene>
<dbReference type="GO" id="GO:0003724">
    <property type="term" value="F:RNA helicase activity"/>
    <property type="evidence" value="ECO:0007669"/>
    <property type="project" value="InterPro"/>
</dbReference>
<dbReference type="EMBL" id="DS016607">
    <property type="protein sequence ID" value="KOB87610.1"/>
    <property type="molecule type" value="Genomic_DNA"/>
</dbReference>
<evidence type="ECO:0000313" key="8">
    <source>
        <dbReference type="Proteomes" id="UP000054282"/>
    </source>
</evidence>
<evidence type="ECO:0000256" key="3">
    <source>
        <dbReference type="ARBA" id="ARBA00022806"/>
    </source>
</evidence>
<reference evidence="8" key="2">
    <citation type="submission" date="2006-09" db="EMBL/GenBank/DDBJ databases">
        <title>The genome sequence of Plasmodium falciparum Dd2.</title>
        <authorList>
            <consortium name="The Broad Institute Genome Sequencing Platform"/>
            <person name="Birren B."/>
            <person name="Lander E."/>
            <person name="Galagan J."/>
            <person name="Nusbaum C."/>
            <person name="Devon K."/>
            <person name="Henn M."/>
            <person name="Jaffe D."/>
            <person name="Butler J."/>
            <person name="Alvarez P."/>
            <person name="Gnerre S."/>
            <person name="Grabherr M."/>
            <person name="Kleber M."/>
            <person name="Mauceli E."/>
            <person name="Brockman W."/>
            <person name="MacCallum I.A."/>
            <person name="Rounsley S."/>
            <person name="Young S."/>
            <person name="LaButti K."/>
            <person name="Pushparaj V."/>
            <person name="DeCaprio D."/>
            <person name="Crawford M."/>
            <person name="Koehrsen M."/>
            <person name="Engels R."/>
            <person name="Montgomery P."/>
            <person name="Pearson M."/>
            <person name="Howarth C."/>
            <person name="Larson L."/>
            <person name="Luoma S."/>
            <person name="White J."/>
            <person name="Kodira C."/>
            <person name="Zeng Q."/>
            <person name="O'Leary S."/>
            <person name="Yandava C."/>
            <person name="Alvarado L."/>
            <person name="Wirth D."/>
            <person name="Volkman S."/>
            <person name="Hartl D."/>
        </authorList>
    </citation>
    <scope>NUCLEOTIDE SEQUENCE [LARGE SCALE GENOMIC DNA]</scope>
</reference>
<name>A0A0L7M4U9_PLAF4</name>
<keyword evidence="2" id="KW-0378">Hydrolase</keyword>
<dbReference type="InterPro" id="IPR014014">
    <property type="entry name" value="RNA_helicase_DEAD_Q_motif"/>
</dbReference>
<organism evidence="7 8">
    <name type="scientific">Plasmodium falciparum (isolate Dd2)</name>
    <dbReference type="NCBI Taxonomy" id="57267"/>
    <lineage>
        <taxon>Eukaryota</taxon>
        <taxon>Sar</taxon>
        <taxon>Alveolata</taxon>
        <taxon>Apicomplexa</taxon>
        <taxon>Aconoidasida</taxon>
        <taxon>Haemosporida</taxon>
        <taxon>Plasmodiidae</taxon>
        <taxon>Plasmodium</taxon>
        <taxon>Plasmodium (Laverania)</taxon>
    </lineage>
</organism>
<proteinExistence type="predicted"/>
<reference evidence="8" key="1">
    <citation type="submission" date="2006-09" db="EMBL/GenBank/DDBJ databases">
        <title>Annotation of Plasmodium falciparum Dd2.</title>
        <authorList>
            <consortium name="The Broad Institute Genome Sequencing Platform"/>
            <person name="Volkman S.K."/>
            <person name="Neafsey D.E."/>
            <person name="Dash A.P."/>
            <person name="Chitnis C.E."/>
            <person name="Hartl D.L."/>
            <person name="Young S.K."/>
            <person name="Zeng Q."/>
            <person name="Koehrsen M."/>
            <person name="Alvarado L."/>
            <person name="Berlin A."/>
            <person name="Borenstein D."/>
            <person name="Chapman S.B."/>
            <person name="Chen Z."/>
            <person name="Engels R."/>
            <person name="Freedman E."/>
            <person name="Gellesch M."/>
            <person name="Goldberg J."/>
            <person name="Griggs A."/>
            <person name="Gujja S."/>
            <person name="Heilman E.R."/>
            <person name="Heiman D.I."/>
            <person name="Howarth C."/>
            <person name="Jen D."/>
            <person name="Larson L."/>
            <person name="Mehta T."/>
            <person name="Neiman D."/>
            <person name="Park D."/>
            <person name="Pearson M."/>
            <person name="Roberts A."/>
            <person name="Saif S."/>
            <person name="Shea T."/>
            <person name="Shenoy N."/>
            <person name="Sisk P."/>
            <person name="Stolte C."/>
            <person name="Sykes S."/>
            <person name="Walk T."/>
            <person name="White J."/>
            <person name="Yandava C."/>
            <person name="Haas B."/>
            <person name="Henn M.R."/>
            <person name="Nusbaum C."/>
            <person name="Birren B."/>
        </authorList>
    </citation>
    <scope>NUCLEOTIDE SEQUENCE [LARGE SCALE GENOMIC DNA]</scope>
</reference>
<keyword evidence="4" id="KW-0067">ATP-binding</keyword>
<evidence type="ECO:0000256" key="1">
    <source>
        <dbReference type="ARBA" id="ARBA00022741"/>
    </source>
</evidence>
<evidence type="ECO:0000313" key="7">
    <source>
        <dbReference type="EMBL" id="KOB87610.1"/>
    </source>
</evidence>
<feature type="short sequence motif" description="Q motif" evidence="5">
    <location>
        <begin position="2"/>
        <end position="30"/>
    </location>
</feature>
<dbReference type="AlphaFoldDB" id="A0A0L7M4U9"/>
<dbReference type="PROSITE" id="PS51195">
    <property type="entry name" value="Q_MOTIF"/>
    <property type="match status" value="1"/>
</dbReference>
<dbReference type="OrthoDB" id="1191041at2759"/>